<dbReference type="SUPFAM" id="SSF51735">
    <property type="entry name" value="NAD(P)-binding Rossmann-fold domains"/>
    <property type="match status" value="1"/>
</dbReference>
<dbReference type="InterPro" id="IPR055170">
    <property type="entry name" value="GFO_IDH_MocA-like_dom"/>
</dbReference>
<sequence length="329" mass="35183">MLRIGIIGAGMMGGTHASAYANIDGVELVGLADARIEAAQKLAAEHGARSYASLEELMEAENPDIIDICLPTDLHKAHVLYAASCGKHVFCEKPIAMSVEDALEMTEACRAAGVTFMIGHALRFSPDYQMAKRIVEDGKLGTVGTVRMIREGAPPGWSAWFKDKSRSGGVIVDLGIHELDWLQSAFGEPQRVYAKIAEEGLPGEHAFVSIRMKSGVIAHLTASWALPDGFRSFLELAGTEGVLKLDSDDHKPIAVTRKGNGAGADAELPSSSWESPLSRSPYEVELRHFVDCVRTGTEPLITGADAARSLALALAAVRSAQTGEVITFE</sequence>
<dbReference type="Proteomes" id="UP000256304">
    <property type="component" value="Unassembled WGS sequence"/>
</dbReference>
<dbReference type="Pfam" id="PF22725">
    <property type="entry name" value="GFO_IDH_MocA_C3"/>
    <property type="match status" value="1"/>
</dbReference>
<dbReference type="PANTHER" id="PTHR43377">
    <property type="entry name" value="BILIVERDIN REDUCTASE A"/>
    <property type="match status" value="1"/>
</dbReference>
<dbReference type="Pfam" id="PF01408">
    <property type="entry name" value="GFO_IDH_MocA"/>
    <property type="match status" value="1"/>
</dbReference>
<dbReference type="RefSeq" id="WP_181909527.1">
    <property type="nucleotide sequence ID" value="NZ_QTTN01000011.1"/>
</dbReference>
<name>A0A3D9SAT6_9BACL</name>
<evidence type="ECO:0000256" key="1">
    <source>
        <dbReference type="SAM" id="MobiDB-lite"/>
    </source>
</evidence>
<protein>
    <submittedName>
        <fullName evidence="4">Putative dehydrogenase</fullName>
    </submittedName>
</protein>
<gene>
    <name evidence="4" type="ORF">A8990_11166</name>
</gene>
<evidence type="ECO:0000259" key="2">
    <source>
        <dbReference type="Pfam" id="PF01408"/>
    </source>
</evidence>
<dbReference type="InterPro" id="IPR036291">
    <property type="entry name" value="NAD(P)-bd_dom_sf"/>
</dbReference>
<keyword evidence="5" id="KW-1185">Reference proteome</keyword>
<dbReference type="InterPro" id="IPR000683">
    <property type="entry name" value="Gfo/Idh/MocA-like_OxRdtase_N"/>
</dbReference>
<evidence type="ECO:0000313" key="5">
    <source>
        <dbReference type="Proteomes" id="UP000256304"/>
    </source>
</evidence>
<evidence type="ECO:0000313" key="4">
    <source>
        <dbReference type="EMBL" id="REE86169.1"/>
    </source>
</evidence>
<accession>A0A3D9SAT6</accession>
<dbReference type="GO" id="GO:0000166">
    <property type="term" value="F:nucleotide binding"/>
    <property type="evidence" value="ECO:0007669"/>
    <property type="project" value="InterPro"/>
</dbReference>
<organism evidence="4 5">
    <name type="scientific">Paenibacillus taihuensis</name>
    <dbReference type="NCBI Taxonomy" id="1156355"/>
    <lineage>
        <taxon>Bacteria</taxon>
        <taxon>Bacillati</taxon>
        <taxon>Bacillota</taxon>
        <taxon>Bacilli</taxon>
        <taxon>Bacillales</taxon>
        <taxon>Paenibacillaceae</taxon>
        <taxon>Paenibacillus</taxon>
    </lineage>
</organism>
<proteinExistence type="predicted"/>
<reference evidence="4 5" key="1">
    <citation type="submission" date="2018-08" db="EMBL/GenBank/DDBJ databases">
        <title>Genomic Encyclopedia of Type Strains, Phase III (KMG-III): the genomes of soil and plant-associated and newly described type strains.</title>
        <authorList>
            <person name="Whitman W."/>
        </authorList>
    </citation>
    <scope>NUCLEOTIDE SEQUENCE [LARGE SCALE GENOMIC DNA]</scope>
    <source>
        <strain evidence="4 5">CGMCC 1.10966</strain>
    </source>
</reference>
<evidence type="ECO:0000259" key="3">
    <source>
        <dbReference type="Pfam" id="PF22725"/>
    </source>
</evidence>
<dbReference type="PANTHER" id="PTHR43377:SF1">
    <property type="entry name" value="BILIVERDIN REDUCTASE A"/>
    <property type="match status" value="1"/>
</dbReference>
<feature type="domain" description="GFO/IDH/MocA-like oxidoreductase" evidence="3">
    <location>
        <begin position="128"/>
        <end position="243"/>
    </location>
</feature>
<dbReference type="Gene3D" id="3.40.50.720">
    <property type="entry name" value="NAD(P)-binding Rossmann-like Domain"/>
    <property type="match status" value="1"/>
</dbReference>
<feature type="domain" description="Gfo/Idh/MocA-like oxidoreductase N-terminal" evidence="2">
    <location>
        <begin position="2"/>
        <end position="120"/>
    </location>
</feature>
<dbReference type="InterPro" id="IPR051450">
    <property type="entry name" value="Gfo/Idh/MocA_Oxidoreductases"/>
</dbReference>
<dbReference type="EMBL" id="QTTN01000011">
    <property type="protein sequence ID" value="REE86169.1"/>
    <property type="molecule type" value="Genomic_DNA"/>
</dbReference>
<comment type="caution">
    <text evidence="4">The sequence shown here is derived from an EMBL/GenBank/DDBJ whole genome shotgun (WGS) entry which is preliminary data.</text>
</comment>
<dbReference type="AlphaFoldDB" id="A0A3D9SAT6"/>
<dbReference type="SUPFAM" id="SSF55347">
    <property type="entry name" value="Glyceraldehyde-3-phosphate dehydrogenase-like, C-terminal domain"/>
    <property type="match status" value="1"/>
</dbReference>
<feature type="region of interest" description="Disordered" evidence="1">
    <location>
        <begin position="256"/>
        <end position="275"/>
    </location>
</feature>
<dbReference type="Gene3D" id="3.30.360.10">
    <property type="entry name" value="Dihydrodipicolinate Reductase, domain 2"/>
    <property type="match status" value="1"/>
</dbReference>